<name>A0AAN7HNS9_9PEZI</name>
<dbReference type="AlphaFoldDB" id="A0AAN7HNS9"/>
<accession>A0AAN7HNS9</accession>
<organism evidence="1 2">
    <name type="scientific">Corynascus novoguineensis</name>
    <dbReference type="NCBI Taxonomy" id="1126955"/>
    <lineage>
        <taxon>Eukaryota</taxon>
        <taxon>Fungi</taxon>
        <taxon>Dikarya</taxon>
        <taxon>Ascomycota</taxon>
        <taxon>Pezizomycotina</taxon>
        <taxon>Sordariomycetes</taxon>
        <taxon>Sordariomycetidae</taxon>
        <taxon>Sordariales</taxon>
        <taxon>Chaetomiaceae</taxon>
        <taxon>Corynascus</taxon>
    </lineage>
</organism>
<dbReference type="EMBL" id="MU857650">
    <property type="protein sequence ID" value="KAK4247625.1"/>
    <property type="molecule type" value="Genomic_DNA"/>
</dbReference>
<sequence>MDHTLDETTLSTISLLEGRMRRIEHILYGPATPPTQPPQESAVASLVELEHRFNQLLRHFRVYAEILKIYKSHPSLFQPPSTSITPTTTTTAANTDMDLSASLPPTQLPPEAVRATVLSYASAFPTTASALAAATADTPIPDAKQSVALAALAPRMRAVEALQHAQEAELSSLRARSERAVRAWYEGGVLRCGAQLADAEGRLERVERGVRRAERARAEREKV</sequence>
<evidence type="ECO:0008006" key="3">
    <source>
        <dbReference type="Google" id="ProtNLM"/>
    </source>
</evidence>
<comment type="caution">
    <text evidence="1">The sequence shown here is derived from an EMBL/GenBank/DDBJ whole genome shotgun (WGS) entry which is preliminary data.</text>
</comment>
<dbReference type="Proteomes" id="UP001303647">
    <property type="component" value="Unassembled WGS sequence"/>
</dbReference>
<keyword evidence="2" id="KW-1185">Reference proteome</keyword>
<evidence type="ECO:0000313" key="1">
    <source>
        <dbReference type="EMBL" id="KAK4247625.1"/>
    </source>
</evidence>
<protein>
    <recommendedName>
        <fullName evidence="3">RO10</fullName>
    </recommendedName>
</protein>
<reference evidence="1" key="1">
    <citation type="journal article" date="2023" name="Mol. Phylogenet. Evol.">
        <title>Genome-scale phylogeny and comparative genomics of the fungal order Sordariales.</title>
        <authorList>
            <person name="Hensen N."/>
            <person name="Bonometti L."/>
            <person name="Westerberg I."/>
            <person name="Brannstrom I.O."/>
            <person name="Guillou S."/>
            <person name="Cros-Aarteil S."/>
            <person name="Calhoun S."/>
            <person name="Haridas S."/>
            <person name="Kuo A."/>
            <person name="Mondo S."/>
            <person name="Pangilinan J."/>
            <person name="Riley R."/>
            <person name="LaButti K."/>
            <person name="Andreopoulos B."/>
            <person name="Lipzen A."/>
            <person name="Chen C."/>
            <person name="Yan M."/>
            <person name="Daum C."/>
            <person name="Ng V."/>
            <person name="Clum A."/>
            <person name="Steindorff A."/>
            <person name="Ohm R.A."/>
            <person name="Martin F."/>
            <person name="Silar P."/>
            <person name="Natvig D.O."/>
            <person name="Lalanne C."/>
            <person name="Gautier V."/>
            <person name="Ament-Velasquez S.L."/>
            <person name="Kruys A."/>
            <person name="Hutchinson M.I."/>
            <person name="Powell A.J."/>
            <person name="Barry K."/>
            <person name="Miller A.N."/>
            <person name="Grigoriev I.V."/>
            <person name="Debuchy R."/>
            <person name="Gladieux P."/>
            <person name="Hiltunen Thoren M."/>
            <person name="Johannesson H."/>
        </authorList>
    </citation>
    <scope>NUCLEOTIDE SEQUENCE</scope>
    <source>
        <strain evidence="1">CBS 359.72</strain>
    </source>
</reference>
<gene>
    <name evidence="1" type="ORF">C7999DRAFT_31928</name>
</gene>
<evidence type="ECO:0000313" key="2">
    <source>
        <dbReference type="Proteomes" id="UP001303647"/>
    </source>
</evidence>
<reference evidence="1" key="2">
    <citation type="submission" date="2023-05" db="EMBL/GenBank/DDBJ databases">
        <authorList>
            <consortium name="Lawrence Berkeley National Laboratory"/>
            <person name="Steindorff A."/>
            <person name="Hensen N."/>
            <person name="Bonometti L."/>
            <person name="Westerberg I."/>
            <person name="Brannstrom I.O."/>
            <person name="Guillou S."/>
            <person name="Cros-Aarteil S."/>
            <person name="Calhoun S."/>
            <person name="Haridas S."/>
            <person name="Kuo A."/>
            <person name="Mondo S."/>
            <person name="Pangilinan J."/>
            <person name="Riley R."/>
            <person name="Labutti K."/>
            <person name="Andreopoulos B."/>
            <person name="Lipzen A."/>
            <person name="Chen C."/>
            <person name="Yanf M."/>
            <person name="Daum C."/>
            <person name="Ng V."/>
            <person name="Clum A."/>
            <person name="Ohm R."/>
            <person name="Martin F."/>
            <person name="Silar P."/>
            <person name="Natvig D."/>
            <person name="Lalanne C."/>
            <person name="Gautier V."/>
            <person name="Ament-Velasquez S.L."/>
            <person name="Kruys A."/>
            <person name="Hutchinson M.I."/>
            <person name="Powell A.J."/>
            <person name="Barry K."/>
            <person name="Miller A.N."/>
            <person name="Grigoriev I.V."/>
            <person name="Debuchy R."/>
            <person name="Gladieux P."/>
            <person name="Thoren M.H."/>
            <person name="Johannesson H."/>
        </authorList>
    </citation>
    <scope>NUCLEOTIDE SEQUENCE</scope>
    <source>
        <strain evidence="1">CBS 359.72</strain>
    </source>
</reference>
<proteinExistence type="predicted"/>